<dbReference type="FunFam" id="3.40.47.10:FF:000013">
    <property type="entry name" value="Acetyl-CoA acetyltransferase"/>
    <property type="match status" value="1"/>
</dbReference>
<dbReference type="InterPro" id="IPR020616">
    <property type="entry name" value="Thiolase_N"/>
</dbReference>
<dbReference type="InterPro" id="IPR016039">
    <property type="entry name" value="Thiolase-like"/>
</dbReference>
<dbReference type="Gene3D" id="3.40.47.10">
    <property type="match status" value="1"/>
</dbReference>
<proteinExistence type="inferred from homology"/>
<dbReference type="RefSeq" id="WP_091434816.1">
    <property type="nucleotide sequence ID" value="NZ_BMMJ01000001.1"/>
</dbReference>
<dbReference type="Pfam" id="PF02803">
    <property type="entry name" value="Thiolase_C"/>
    <property type="match status" value="1"/>
</dbReference>
<feature type="active site" description="Proton acceptor" evidence="9">
    <location>
        <position position="405"/>
    </location>
</feature>
<dbReference type="NCBIfam" id="TIGR01930">
    <property type="entry name" value="AcCoA-C-Actrans"/>
    <property type="match status" value="1"/>
</dbReference>
<evidence type="ECO:0000259" key="12">
    <source>
        <dbReference type="Pfam" id="PF02803"/>
    </source>
</evidence>
<evidence type="ECO:0000256" key="10">
    <source>
        <dbReference type="RuleBase" id="RU003557"/>
    </source>
</evidence>
<comment type="subcellular location">
    <subcellularLocation>
        <location evidence="1">Peroxisome</location>
    </subcellularLocation>
</comment>
<dbReference type="NCBIfam" id="NF005890">
    <property type="entry name" value="PRK07851.1"/>
    <property type="match status" value="1"/>
</dbReference>
<dbReference type="OrthoDB" id="9764638at2"/>
<dbReference type="PANTHER" id="PTHR43853:SF8">
    <property type="entry name" value="3-KETOACYL-COA THIOLASE, PEROXISOMAL"/>
    <property type="match status" value="1"/>
</dbReference>
<keyword evidence="4" id="KW-0276">Fatty acid metabolism</keyword>
<feature type="active site" description="Proton acceptor" evidence="9">
    <location>
        <position position="375"/>
    </location>
</feature>
<evidence type="ECO:0000256" key="6">
    <source>
        <dbReference type="ARBA" id="ARBA00023098"/>
    </source>
</evidence>
<evidence type="ECO:0000256" key="2">
    <source>
        <dbReference type="ARBA" id="ARBA00010982"/>
    </source>
</evidence>
<evidence type="ECO:0000313" key="13">
    <source>
        <dbReference type="EMBL" id="SCL49766.1"/>
    </source>
</evidence>
<dbReference type="GO" id="GO:0005737">
    <property type="term" value="C:cytoplasm"/>
    <property type="evidence" value="ECO:0007669"/>
    <property type="project" value="UniProtKB-ARBA"/>
</dbReference>
<evidence type="ECO:0000256" key="8">
    <source>
        <dbReference type="ARBA" id="ARBA00023315"/>
    </source>
</evidence>
<dbReference type="InterPro" id="IPR002155">
    <property type="entry name" value="Thiolase"/>
</dbReference>
<evidence type="ECO:0000259" key="11">
    <source>
        <dbReference type="Pfam" id="PF00108"/>
    </source>
</evidence>
<evidence type="ECO:0000256" key="4">
    <source>
        <dbReference type="ARBA" id="ARBA00022832"/>
    </source>
</evidence>
<evidence type="ECO:0000256" key="1">
    <source>
        <dbReference type="ARBA" id="ARBA00004275"/>
    </source>
</evidence>
<dbReference type="GO" id="GO:0010124">
    <property type="term" value="P:phenylacetate catabolic process"/>
    <property type="evidence" value="ECO:0007669"/>
    <property type="project" value="TreeGrafter"/>
</dbReference>
<dbReference type="PIRSF" id="PIRSF000429">
    <property type="entry name" value="Ac-CoA_Ac_transf"/>
    <property type="match status" value="1"/>
</dbReference>
<reference evidence="14" key="1">
    <citation type="submission" date="2016-06" db="EMBL/GenBank/DDBJ databases">
        <authorList>
            <person name="Varghese N."/>
            <person name="Submissions Spin"/>
        </authorList>
    </citation>
    <scope>NUCLEOTIDE SEQUENCE [LARGE SCALE GENOMIC DNA]</scope>
    <source>
        <strain evidence="14">DSM 45577</strain>
    </source>
</reference>
<gene>
    <name evidence="13" type="ORF">GA0070617_1279</name>
</gene>
<sequence length="420" mass="43986">MPTESSRDAVIVATARSPIGRAHKGSLRDVRPDDLAATIVQAALDKVPQLDPTEIDDLHLGCGLPGGEQGFNLGRVVATLLGHDTLPGTTVTRYCASSLQTTRMAMHAIRAGEGDVFVSAGVETVSRYARGNSDGLPSAAQALVGGGWENPRFAEAGKRSERRAQGDAEVWTDPREAGELPDVYLAMGQTAENLAQVYDVTRAEMDEFGVRSQNLAEKAIADGFWAREITPVTTPDGTVVSTDDGPRAGVTLAGVSGLKPVFRPDGRITAGNCCPLNDGAAAVIVMSAQRARDLGITPLARIVSTGVTALSPEIMGLGPVEASRQALRRAGMTIDDVDLVEINEAFAAQVIPSYRQLGIPLEKLNVAGGAIAVGHPFGMTGARITGTLLNALDWHDKSIGLETMCVGGGQGMAMVLERLS</sequence>
<keyword evidence="7" id="KW-0576">Peroxisome</keyword>
<dbReference type="STRING" id="683228.GA0070617_1279"/>
<feature type="domain" description="Thiolase C-terminal" evidence="12">
    <location>
        <begin position="297"/>
        <end position="418"/>
    </location>
</feature>
<evidence type="ECO:0000256" key="7">
    <source>
        <dbReference type="ARBA" id="ARBA00023140"/>
    </source>
</evidence>
<comment type="similarity">
    <text evidence="2 10">Belongs to the thiolase-like superfamily. Thiolase family.</text>
</comment>
<evidence type="ECO:0000256" key="5">
    <source>
        <dbReference type="ARBA" id="ARBA00022946"/>
    </source>
</evidence>
<evidence type="ECO:0000256" key="9">
    <source>
        <dbReference type="PIRSR" id="PIRSR000429-1"/>
    </source>
</evidence>
<dbReference type="GO" id="GO:0006635">
    <property type="term" value="P:fatty acid beta-oxidation"/>
    <property type="evidence" value="ECO:0007669"/>
    <property type="project" value="TreeGrafter"/>
</dbReference>
<keyword evidence="6" id="KW-0443">Lipid metabolism</keyword>
<organism evidence="13 14">
    <name type="scientific">Micromonospora yangpuensis</name>
    <dbReference type="NCBI Taxonomy" id="683228"/>
    <lineage>
        <taxon>Bacteria</taxon>
        <taxon>Bacillati</taxon>
        <taxon>Actinomycetota</taxon>
        <taxon>Actinomycetes</taxon>
        <taxon>Micromonosporales</taxon>
        <taxon>Micromonosporaceae</taxon>
        <taxon>Micromonospora</taxon>
    </lineage>
</organism>
<dbReference type="InterPro" id="IPR020613">
    <property type="entry name" value="Thiolase_CS"/>
</dbReference>
<keyword evidence="14" id="KW-1185">Reference proteome</keyword>
<dbReference type="GO" id="GO:0003988">
    <property type="term" value="F:acetyl-CoA C-acyltransferase activity"/>
    <property type="evidence" value="ECO:0007669"/>
    <property type="project" value="TreeGrafter"/>
</dbReference>
<dbReference type="SUPFAM" id="SSF53901">
    <property type="entry name" value="Thiolase-like"/>
    <property type="match status" value="2"/>
</dbReference>
<keyword evidence="8 10" id="KW-0012">Acyltransferase</keyword>
<dbReference type="Pfam" id="PF00108">
    <property type="entry name" value="Thiolase_N"/>
    <property type="match status" value="1"/>
</dbReference>
<keyword evidence="5" id="KW-0809">Transit peptide</keyword>
<evidence type="ECO:0000256" key="3">
    <source>
        <dbReference type="ARBA" id="ARBA00022679"/>
    </source>
</evidence>
<name>A0A1C6U6T0_9ACTN</name>
<dbReference type="PROSITE" id="PS00737">
    <property type="entry name" value="THIOLASE_2"/>
    <property type="match status" value="1"/>
</dbReference>
<evidence type="ECO:0000313" key="14">
    <source>
        <dbReference type="Proteomes" id="UP000198937"/>
    </source>
</evidence>
<accession>A0A1C6U6T0</accession>
<dbReference type="PANTHER" id="PTHR43853">
    <property type="entry name" value="3-KETOACYL-COA THIOLASE, PEROXISOMAL"/>
    <property type="match status" value="1"/>
</dbReference>
<dbReference type="Proteomes" id="UP000198937">
    <property type="component" value="Unassembled WGS sequence"/>
</dbReference>
<keyword evidence="3 10" id="KW-0808">Transferase</keyword>
<dbReference type="CDD" id="cd00751">
    <property type="entry name" value="thiolase"/>
    <property type="match status" value="1"/>
</dbReference>
<feature type="domain" description="Thiolase N-terminal" evidence="11">
    <location>
        <begin position="10"/>
        <end position="288"/>
    </location>
</feature>
<dbReference type="InterPro" id="IPR020617">
    <property type="entry name" value="Thiolase_C"/>
</dbReference>
<feature type="active site" description="Acyl-thioester intermediate" evidence="9">
    <location>
        <position position="95"/>
    </location>
</feature>
<protein>
    <submittedName>
        <fullName evidence="13">Acetyl-CoA C-acetyltransferase</fullName>
    </submittedName>
</protein>
<dbReference type="EMBL" id="FMIA01000002">
    <property type="protein sequence ID" value="SCL49766.1"/>
    <property type="molecule type" value="Genomic_DNA"/>
</dbReference>
<dbReference type="AlphaFoldDB" id="A0A1C6U6T0"/>
<dbReference type="InterPro" id="IPR050215">
    <property type="entry name" value="Thiolase-like_sf_Thiolase"/>
</dbReference>